<evidence type="ECO:0000256" key="4">
    <source>
        <dbReference type="ARBA" id="ARBA00022475"/>
    </source>
</evidence>
<keyword evidence="9" id="KW-0406">Ion transport</keyword>
<evidence type="ECO:0000256" key="8">
    <source>
        <dbReference type="ARBA" id="ARBA00022989"/>
    </source>
</evidence>
<organism evidence="12 13">
    <name type="scientific">OM182 bacterium BACL3 MAG-120507-bin80</name>
    <dbReference type="NCBI Taxonomy" id="1655577"/>
    <lineage>
        <taxon>Bacteria</taxon>
        <taxon>Pseudomonadati</taxon>
        <taxon>Pseudomonadota</taxon>
        <taxon>Gammaproteobacteria</taxon>
        <taxon>OMG group</taxon>
        <taxon>OM182 clade</taxon>
    </lineage>
</organism>
<keyword evidence="3" id="KW-0813">Transport</keyword>
<gene>
    <name evidence="12" type="ORF">ABR69_01775</name>
</gene>
<proteinExistence type="inferred from homology"/>
<sequence>MPIRLDSEGLPTSGITANEDASARINAALAGNDLTWVHLDINEASSKEWADAELTFLDPLTLDALFAEETRPRILEFDTGTLLILRGVNLNADAEPEDMVSIRLWIDSSRIISVRKRRLKAVTDLRERIEAGVGPHNAGDFITQLTSRLFERMEPVFTELDELLDDAEERVMEAADTKYRSQITDIRKQAIVFRRYIAPQRDVIAALRVSDMPWLSELHKRRLQESLDRVIRYIEDIDTIRERAQIVKDELTNALSDKMNKNLYLLSVIAAVFLPLGFLTGLLGINVGGVPGVDDPSAFWVFSGFLSVVVALQILLFKRWKWF</sequence>
<comment type="caution">
    <text evidence="12">The sequence shown here is derived from an EMBL/GenBank/DDBJ whole genome shotgun (WGS) entry which is preliminary data.</text>
</comment>
<dbReference type="GO" id="GO:0005886">
    <property type="term" value="C:plasma membrane"/>
    <property type="evidence" value="ECO:0007669"/>
    <property type="project" value="UniProtKB-SubCell"/>
</dbReference>
<dbReference type="InterPro" id="IPR045861">
    <property type="entry name" value="CorA_cytoplasmic_dom"/>
</dbReference>
<keyword evidence="5" id="KW-0997">Cell inner membrane</keyword>
<evidence type="ECO:0000256" key="1">
    <source>
        <dbReference type="ARBA" id="ARBA00004651"/>
    </source>
</evidence>
<comment type="similarity">
    <text evidence="2">Belongs to the CorA metal ion transporter (MIT) (TC 1.A.35) family.</text>
</comment>
<dbReference type="SUPFAM" id="SSF144083">
    <property type="entry name" value="Magnesium transport protein CorA, transmembrane region"/>
    <property type="match status" value="1"/>
</dbReference>
<dbReference type="InterPro" id="IPR002523">
    <property type="entry name" value="MgTranspt_CorA/ZnTranspt_ZntB"/>
</dbReference>
<evidence type="ECO:0000256" key="3">
    <source>
        <dbReference type="ARBA" id="ARBA00022448"/>
    </source>
</evidence>
<dbReference type="GO" id="GO:0050897">
    <property type="term" value="F:cobalt ion binding"/>
    <property type="evidence" value="ECO:0007669"/>
    <property type="project" value="TreeGrafter"/>
</dbReference>
<keyword evidence="10 11" id="KW-0472">Membrane</keyword>
<dbReference type="Pfam" id="PF01544">
    <property type="entry name" value="CorA"/>
    <property type="match status" value="1"/>
</dbReference>
<keyword evidence="4" id="KW-1003">Cell membrane</keyword>
<dbReference type="AlphaFoldDB" id="A0A0R2SL94"/>
<dbReference type="Gene3D" id="1.20.58.340">
    <property type="entry name" value="Magnesium transport protein CorA, transmembrane region"/>
    <property type="match status" value="2"/>
</dbReference>
<evidence type="ECO:0000256" key="5">
    <source>
        <dbReference type="ARBA" id="ARBA00022519"/>
    </source>
</evidence>
<dbReference type="GO" id="GO:0015087">
    <property type="term" value="F:cobalt ion transmembrane transporter activity"/>
    <property type="evidence" value="ECO:0007669"/>
    <property type="project" value="TreeGrafter"/>
</dbReference>
<dbReference type="EMBL" id="LIBB01000002">
    <property type="protein sequence ID" value="KRO73427.1"/>
    <property type="molecule type" value="Genomic_DNA"/>
</dbReference>
<feature type="transmembrane region" description="Helical" evidence="11">
    <location>
        <begin position="263"/>
        <end position="285"/>
    </location>
</feature>
<evidence type="ECO:0000313" key="12">
    <source>
        <dbReference type="EMBL" id="KRO73427.1"/>
    </source>
</evidence>
<comment type="subcellular location">
    <subcellularLocation>
        <location evidence="1">Cell membrane</location>
        <topology evidence="1">Multi-pass membrane protein</topology>
    </subcellularLocation>
</comment>
<keyword evidence="8 11" id="KW-1133">Transmembrane helix</keyword>
<keyword evidence="6 11" id="KW-0812">Transmembrane</keyword>
<name>A0A0R2SL94_9GAMM</name>
<feature type="transmembrane region" description="Helical" evidence="11">
    <location>
        <begin position="297"/>
        <end position="317"/>
    </location>
</feature>
<dbReference type="CDD" id="cd12833">
    <property type="entry name" value="ZntB-like_1"/>
    <property type="match status" value="1"/>
</dbReference>
<evidence type="ECO:0000313" key="13">
    <source>
        <dbReference type="Proteomes" id="UP000051934"/>
    </source>
</evidence>
<evidence type="ECO:0000256" key="7">
    <source>
        <dbReference type="ARBA" id="ARBA00022833"/>
    </source>
</evidence>
<dbReference type="SUPFAM" id="SSF143865">
    <property type="entry name" value="CorA soluble domain-like"/>
    <property type="match status" value="1"/>
</dbReference>
<accession>A0A0R2SL94</accession>
<evidence type="ECO:0000256" key="9">
    <source>
        <dbReference type="ARBA" id="ARBA00023065"/>
    </source>
</evidence>
<dbReference type="GO" id="GO:0015095">
    <property type="term" value="F:magnesium ion transmembrane transporter activity"/>
    <property type="evidence" value="ECO:0007669"/>
    <property type="project" value="TreeGrafter"/>
</dbReference>
<dbReference type="PANTHER" id="PTHR46494:SF3">
    <property type="entry name" value="ZINC TRANSPORT PROTEIN ZNTB"/>
    <property type="match status" value="1"/>
</dbReference>
<evidence type="ECO:0000256" key="10">
    <source>
        <dbReference type="ARBA" id="ARBA00023136"/>
    </source>
</evidence>
<reference evidence="12 13" key="1">
    <citation type="submission" date="2015-10" db="EMBL/GenBank/DDBJ databases">
        <title>Metagenome-Assembled Genomes uncover a global brackish microbiome.</title>
        <authorList>
            <person name="Hugerth L.W."/>
            <person name="Larsson J."/>
            <person name="Alneberg J."/>
            <person name="Lindh M.V."/>
            <person name="Legrand C."/>
            <person name="Pinhassi J."/>
            <person name="Andersson A.F."/>
        </authorList>
    </citation>
    <scope>NUCLEOTIDE SEQUENCE [LARGE SCALE GENOMIC DNA]</scope>
    <source>
        <strain evidence="12">BACL4 MAG-120507-bin80</strain>
    </source>
</reference>
<evidence type="ECO:0000256" key="6">
    <source>
        <dbReference type="ARBA" id="ARBA00022692"/>
    </source>
</evidence>
<dbReference type="Proteomes" id="UP000051934">
    <property type="component" value="Unassembled WGS sequence"/>
</dbReference>
<dbReference type="PANTHER" id="PTHR46494">
    <property type="entry name" value="CORA FAMILY METAL ION TRANSPORTER (EUROFUNG)"/>
    <property type="match status" value="1"/>
</dbReference>
<dbReference type="GO" id="GO:0000287">
    <property type="term" value="F:magnesium ion binding"/>
    <property type="evidence" value="ECO:0007669"/>
    <property type="project" value="TreeGrafter"/>
</dbReference>
<evidence type="ECO:0000256" key="2">
    <source>
        <dbReference type="ARBA" id="ARBA00009765"/>
    </source>
</evidence>
<protein>
    <submittedName>
        <fullName evidence="12">Dihydroorotate dehydrogenase</fullName>
    </submittedName>
</protein>
<dbReference type="Gene3D" id="3.30.460.20">
    <property type="entry name" value="CorA soluble domain-like"/>
    <property type="match status" value="1"/>
</dbReference>
<keyword evidence="7" id="KW-0862">Zinc</keyword>
<evidence type="ECO:0000256" key="11">
    <source>
        <dbReference type="SAM" id="Phobius"/>
    </source>
</evidence>
<dbReference type="InterPro" id="IPR045863">
    <property type="entry name" value="CorA_TM1_TM2"/>
</dbReference>